<evidence type="ECO:0000256" key="6">
    <source>
        <dbReference type="ARBA" id="ARBA00022692"/>
    </source>
</evidence>
<evidence type="ECO:0000256" key="14">
    <source>
        <dbReference type="ARBA" id="ARBA00023288"/>
    </source>
</evidence>
<dbReference type="Pfam" id="PF02563">
    <property type="entry name" value="Poly_export"/>
    <property type="match status" value="1"/>
</dbReference>
<evidence type="ECO:0000256" key="2">
    <source>
        <dbReference type="ARBA" id="ARBA00009450"/>
    </source>
</evidence>
<dbReference type="GO" id="GO:0006811">
    <property type="term" value="P:monoatomic ion transport"/>
    <property type="evidence" value="ECO:0007669"/>
    <property type="project" value="UniProtKB-KW"/>
</dbReference>
<proteinExistence type="inferred from homology"/>
<comment type="caution">
    <text evidence="18">The sequence shown here is derived from an EMBL/GenBank/DDBJ whole genome shotgun (WGS) entry which is preliminary data.</text>
</comment>
<dbReference type="EMBL" id="PHRB01000003">
    <property type="protein sequence ID" value="PJO67420.1"/>
    <property type="molecule type" value="Genomic_DNA"/>
</dbReference>
<evidence type="ECO:0000256" key="8">
    <source>
        <dbReference type="ARBA" id="ARBA00023047"/>
    </source>
</evidence>
<feature type="chain" id="PRO_5015027457" evidence="15">
    <location>
        <begin position="22"/>
        <end position="429"/>
    </location>
</feature>
<dbReference type="KEGG" id="but:X994_2096"/>
<dbReference type="PANTHER" id="PTHR33619:SF3">
    <property type="entry name" value="POLYSACCHARIDE EXPORT PROTEIN GFCE-RELATED"/>
    <property type="match status" value="1"/>
</dbReference>
<keyword evidence="13" id="KW-0998">Cell outer membrane</keyword>
<dbReference type="GO" id="GO:0015288">
    <property type="term" value="F:porin activity"/>
    <property type="evidence" value="ECO:0007669"/>
    <property type="project" value="UniProtKB-KW"/>
</dbReference>
<keyword evidence="8" id="KW-0625">Polysaccharide transport</keyword>
<evidence type="ECO:0000259" key="17">
    <source>
        <dbReference type="Pfam" id="PF22461"/>
    </source>
</evidence>
<organism evidence="18 20">
    <name type="scientific">Burkholderia pseudomallei</name>
    <name type="common">Pseudomonas pseudomallei</name>
    <dbReference type="NCBI Taxonomy" id="28450"/>
    <lineage>
        <taxon>Bacteria</taxon>
        <taxon>Pseudomonadati</taxon>
        <taxon>Pseudomonadota</taxon>
        <taxon>Betaproteobacteria</taxon>
        <taxon>Burkholderiales</taxon>
        <taxon>Burkholderiaceae</taxon>
        <taxon>Burkholderia</taxon>
        <taxon>pseudomallei group</taxon>
    </lineage>
</organism>
<keyword evidence="12" id="KW-0564">Palmitate</keyword>
<keyword evidence="4" id="KW-1134">Transmembrane beta strand</keyword>
<protein>
    <submittedName>
        <fullName evidence="18">Polysaccharide biosynthesis/export family protein</fullName>
    </submittedName>
    <submittedName>
        <fullName evidence="19">Polysaccharide biosynthesis/export protein</fullName>
    </submittedName>
</protein>
<dbReference type="Proteomes" id="UP000030475">
    <property type="component" value="Unassembled WGS sequence"/>
</dbReference>
<dbReference type="PANTHER" id="PTHR33619">
    <property type="entry name" value="POLYSACCHARIDE EXPORT PROTEIN GFCE-RELATED"/>
    <property type="match status" value="1"/>
</dbReference>
<dbReference type="Proteomes" id="UP000231878">
    <property type="component" value="Unassembled WGS sequence"/>
</dbReference>
<keyword evidence="10" id="KW-0626">Porin</keyword>
<evidence type="ECO:0000259" key="16">
    <source>
        <dbReference type="Pfam" id="PF02563"/>
    </source>
</evidence>
<feature type="domain" description="Polysaccharide export protein N-terminal" evidence="16">
    <location>
        <begin position="78"/>
        <end position="199"/>
    </location>
</feature>
<evidence type="ECO:0000256" key="3">
    <source>
        <dbReference type="ARBA" id="ARBA00022448"/>
    </source>
</evidence>
<dbReference type="OMA" id="RIPTIYH"/>
<reference evidence="19 21" key="2">
    <citation type="submission" date="2017-11" db="EMBL/GenBank/DDBJ databases">
        <title>Molecular characterization of Burkholderia pseudomallei and closely related isolates from Vietnam.</title>
        <authorList>
            <person name="Ustinov D.V."/>
            <person name="Antonov A.S."/>
            <person name="Avdusheva E.F."/>
            <person name="Shpak I.M."/>
            <person name="Zakharova I.B."/>
            <person name="Thi L.A."/>
            <person name="Teteryatnikova N."/>
            <person name="Lopasteyskaya Y.A."/>
            <person name="Kuzyutina J.A."/>
            <person name="Ngo T.N."/>
            <person name="Victorov D.V."/>
        </authorList>
    </citation>
    <scope>NUCLEOTIDE SEQUENCE [LARGE SCALE GENOMIC DNA]</scope>
    <source>
        <strain evidence="19 21">V1512</strain>
    </source>
</reference>
<keyword evidence="11" id="KW-0472">Membrane</keyword>
<evidence type="ECO:0000313" key="20">
    <source>
        <dbReference type="Proteomes" id="UP000030475"/>
    </source>
</evidence>
<keyword evidence="7 15" id="KW-0732">Signal</keyword>
<dbReference type="GeneID" id="93059129"/>
<keyword evidence="9" id="KW-0406">Ion transport</keyword>
<dbReference type="InterPro" id="IPR054765">
    <property type="entry name" value="SLBB_dom"/>
</dbReference>
<feature type="domain" description="SLBB" evidence="17">
    <location>
        <begin position="290"/>
        <end position="397"/>
    </location>
</feature>
<evidence type="ECO:0000313" key="19">
    <source>
        <dbReference type="EMBL" id="PJO67420.1"/>
    </source>
</evidence>
<keyword evidence="5" id="KW-0762">Sugar transport</keyword>
<evidence type="ECO:0000256" key="1">
    <source>
        <dbReference type="ARBA" id="ARBA00004571"/>
    </source>
</evidence>
<comment type="subcellular location">
    <subcellularLocation>
        <location evidence="1">Cell outer membrane</location>
        <topology evidence="1">Multi-pass membrane protein</topology>
    </subcellularLocation>
</comment>
<name>A0A069AXY5_BURPE</name>
<keyword evidence="14" id="KW-0449">Lipoprotein</keyword>
<evidence type="ECO:0000256" key="5">
    <source>
        <dbReference type="ARBA" id="ARBA00022597"/>
    </source>
</evidence>
<dbReference type="GO" id="GO:0009279">
    <property type="term" value="C:cell outer membrane"/>
    <property type="evidence" value="ECO:0007669"/>
    <property type="project" value="UniProtKB-SubCell"/>
</dbReference>
<keyword evidence="3" id="KW-0813">Transport</keyword>
<dbReference type="InterPro" id="IPR049712">
    <property type="entry name" value="Poly_export"/>
</dbReference>
<evidence type="ECO:0000256" key="15">
    <source>
        <dbReference type="SAM" id="SignalP"/>
    </source>
</evidence>
<evidence type="ECO:0000256" key="7">
    <source>
        <dbReference type="ARBA" id="ARBA00022729"/>
    </source>
</evidence>
<reference evidence="18 20" key="1">
    <citation type="submission" date="2014-08" db="EMBL/GenBank/DDBJ databases">
        <authorList>
            <person name="Bunnell A."/>
            <person name="Chain P.S."/>
            <person name="Chertkov O."/>
            <person name="Currie B.J."/>
            <person name="Daligault H.E."/>
            <person name="Davenport K.W."/>
            <person name="Davis C."/>
            <person name="Gleasner C.D."/>
            <person name="Johnson S.L."/>
            <person name="Kaestli M."/>
            <person name="Koren S."/>
            <person name="Kunde Y.A."/>
            <person name="Mayo M."/>
            <person name="McMurry K.K."/>
            <person name="Price E.P."/>
            <person name="Reitenga K.G."/>
            <person name="Robison R."/>
            <person name="Rosovitz M.J."/>
            <person name="Sarovich D.S."/>
            <person name="Teshima H."/>
        </authorList>
    </citation>
    <scope>NUCLEOTIDE SEQUENCE [LARGE SCALE GENOMIC DNA]</scope>
    <source>
        <strain evidence="18 20">MSHR44</strain>
    </source>
</reference>
<evidence type="ECO:0000256" key="10">
    <source>
        <dbReference type="ARBA" id="ARBA00023114"/>
    </source>
</evidence>
<comment type="similarity">
    <text evidence="2">Belongs to the BexD/CtrA/VexA family.</text>
</comment>
<gene>
    <name evidence="19" type="ORF">CWD88_05605</name>
    <name evidence="18" type="ORF">Y036_1383</name>
</gene>
<dbReference type="Pfam" id="PF22461">
    <property type="entry name" value="SLBB_2"/>
    <property type="match status" value="2"/>
</dbReference>
<feature type="domain" description="SLBB" evidence="17">
    <location>
        <begin position="205"/>
        <end position="283"/>
    </location>
</feature>
<dbReference type="InterPro" id="IPR003715">
    <property type="entry name" value="Poly_export_N"/>
</dbReference>
<evidence type="ECO:0000313" key="21">
    <source>
        <dbReference type="Proteomes" id="UP000231878"/>
    </source>
</evidence>
<evidence type="ECO:0000256" key="13">
    <source>
        <dbReference type="ARBA" id="ARBA00023237"/>
    </source>
</evidence>
<evidence type="ECO:0000256" key="12">
    <source>
        <dbReference type="ARBA" id="ARBA00023139"/>
    </source>
</evidence>
<dbReference type="OrthoDB" id="9815244at2"/>
<dbReference type="RefSeq" id="WP_004522817.1">
    <property type="nucleotide sequence ID" value="NZ_AP028071.1"/>
</dbReference>
<sequence length="429" mass="45877">MFKPLAWASAAALALSGCALAPGPALDSSRMNDNLSAPTDSTVYDVKLITPQLVYTLKQADEADTRAKEAGLAQSLPAASADYRVGPDDVLGIVVWDHPELTRGGGNGTGADTSPLADIGTLQASGGLGGVLPQQVSAFGTNGQGEVDSPGQRVAANGTIFFPTLGRVRVEGMSPVQIAALLARRLDKQIRNPQIDVRVMQYRSQRVQVTGDVKNPGQLSLTGSHLRVVDAINRAGGGNPDADLQRVLLTRGDQVMTIDVNRILNRGDLRQNIVLQANDIVHVPDRTQNRVFVMGEVPKPQTVYMNQGQLSLADALSAAGSIDPMGANPRQVIVIRHPNPPLAQAPGVQSGLQEGLKKVSYAPERNKPEVFRLDMTQVDALMLATEFDMKPLDVVYVGTAPAARFNRMLSQILPTAESFYLIWSVSRGR</sequence>
<evidence type="ECO:0000256" key="11">
    <source>
        <dbReference type="ARBA" id="ARBA00023136"/>
    </source>
</evidence>
<evidence type="ECO:0000256" key="9">
    <source>
        <dbReference type="ARBA" id="ARBA00023065"/>
    </source>
</evidence>
<dbReference type="GO" id="GO:0015159">
    <property type="term" value="F:polysaccharide transmembrane transporter activity"/>
    <property type="evidence" value="ECO:0007669"/>
    <property type="project" value="InterPro"/>
</dbReference>
<evidence type="ECO:0000313" key="18">
    <source>
        <dbReference type="EMBL" id="KGX06822.1"/>
    </source>
</evidence>
<evidence type="ECO:0000256" key="4">
    <source>
        <dbReference type="ARBA" id="ARBA00022452"/>
    </source>
</evidence>
<dbReference type="Gene3D" id="3.10.560.10">
    <property type="entry name" value="Outer membrane lipoprotein wza domain like"/>
    <property type="match status" value="2"/>
</dbReference>
<feature type="signal peptide" evidence="15">
    <location>
        <begin position="1"/>
        <end position="21"/>
    </location>
</feature>
<dbReference type="EMBL" id="JQIM01000010">
    <property type="protein sequence ID" value="KGX06822.1"/>
    <property type="molecule type" value="Genomic_DNA"/>
</dbReference>
<keyword evidence="6" id="KW-0812">Transmembrane</keyword>
<accession>A0A069AXY5</accession>
<dbReference type="GO" id="GO:0046930">
    <property type="term" value="C:pore complex"/>
    <property type="evidence" value="ECO:0007669"/>
    <property type="project" value="UniProtKB-KW"/>
</dbReference>
<dbReference type="AlphaFoldDB" id="A0A069AXY5"/>
<dbReference type="Gene3D" id="3.30.1950.10">
    <property type="entry name" value="wza like domain"/>
    <property type="match status" value="1"/>
</dbReference>
<dbReference type="PROSITE" id="PS51257">
    <property type="entry name" value="PROKAR_LIPOPROTEIN"/>
    <property type="match status" value="1"/>
</dbReference>